<evidence type="ECO:0008006" key="3">
    <source>
        <dbReference type="Google" id="ProtNLM"/>
    </source>
</evidence>
<protein>
    <recommendedName>
        <fullName evidence="3">Lipoprotein</fullName>
    </recommendedName>
</protein>
<sequence length="211" mass="22796">MKKRILWLVLAAVLVALAGCGGGEDRPLIETTIASDPAVDGDIVDVAGVRTVSLVTRDALLGVLAGVDPVNDDVYRAFLSFPLTAIPANHLIRSATLSIVIRSVTVVPPTATIPLRIELVAFDPPLVGNDWDRTILLPLANPVVVSVSSADVNREVNIDVTPLMDEAQFRRLPDFQVRIMQDNDLLTIVPGLVEIDEETIANEPRLTVVHF</sequence>
<dbReference type="AlphaFoldDB" id="A0A6V8MR62"/>
<comment type="caution">
    <text evidence="1">The sequence shown here is derived from an EMBL/GenBank/DDBJ whole genome shotgun (WGS) entry which is preliminary data.</text>
</comment>
<dbReference type="PROSITE" id="PS51257">
    <property type="entry name" value="PROKAR_LIPOPROTEIN"/>
    <property type="match status" value="1"/>
</dbReference>
<dbReference type="RefSeq" id="WP_183344751.1">
    <property type="nucleotide sequence ID" value="NZ_BLXY01000001.1"/>
</dbReference>
<evidence type="ECO:0000313" key="1">
    <source>
        <dbReference type="EMBL" id="GFO62588.1"/>
    </source>
</evidence>
<dbReference type="EMBL" id="BLXY01000001">
    <property type="protein sequence ID" value="GFO62588.1"/>
    <property type="molecule type" value="Genomic_DNA"/>
</dbReference>
<proteinExistence type="predicted"/>
<dbReference type="Proteomes" id="UP000568888">
    <property type="component" value="Unassembled WGS sequence"/>
</dbReference>
<organism evidence="1 2">
    <name type="scientific">Geomonas paludis</name>
    <dbReference type="NCBI Taxonomy" id="2740185"/>
    <lineage>
        <taxon>Bacteria</taxon>
        <taxon>Pseudomonadati</taxon>
        <taxon>Thermodesulfobacteriota</taxon>
        <taxon>Desulfuromonadia</taxon>
        <taxon>Geobacterales</taxon>
        <taxon>Geobacteraceae</taxon>
        <taxon>Geomonas</taxon>
    </lineage>
</organism>
<reference evidence="2" key="1">
    <citation type="submission" date="2020-06" db="EMBL/GenBank/DDBJ databases">
        <title>Draft genomic sequecing of Geomonas sp. Red736.</title>
        <authorList>
            <person name="Itoh H."/>
            <person name="Xu Z.X."/>
            <person name="Ushijima N."/>
            <person name="Masuda Y."/>
            <person name="Shiratori Y."/>
            <person name="Senoo K."/>
        </authorList>
    </citation>
    <scope>NUCLEOTIDE SEQUENCE [LARGE SCALE GENOMIC DNA]</scope>
    <source>
        <strain evidence="2">Red736</strain>
    </source>
</reference>
<name>A0A6V8MR62_9BACT</name>
<accession>A0A6V8MR62</accession>
<evidence type="ECO:0000313" key="2">
    <source>
        <dbReference type="Proteomes" id="UP000568888"/>
    </source>
</evidence>
<gene>
    <name evidence="1" type="ORF">GMPD_05070</name>
</gene>